<evidence type="ECO:0000256" key="1">
    <source>
        <dbReference type="SAM" id="SignalP"/>
    </source>
</evidence>
<dbReference type="EMBL" id="CP060139">
    <property type="protein sequence ID" value="QNR24446.1"/>
    <property type="molecule type" value="Genomic_DNA"/>
</dbReference>
<evidence type="ECO:0000313" key="2">
    <source>
        <dbReference type="EMBL" id="QNR24446.1"/>
    </source>
</evidence>
<name>A0A7H0VFE8_9FLAO</name>
<evidence type="ECO:0000313" key="3">
    <source>
        <dbReference type="Proteomes" id="UP000516305"/>
    </source>
</evidence>
<sequence length="207" mass="24548">MKNKRFFRSDFNVCLLLCVLFIYTPQAHAQEASPSKAEYGKKEFIQDFQQAVLLVRLQDKDLSLKRLEEEGLMEQAEKIREKQRRENREIVLSFRKTFDFCPVYFFYAKDSEAIRSGDYIGKLFNADLQSVKLSPDQKVFTAEFAETDDLGIDGLIIRDDQLLSFEDPLPYFQRRFVFFGLIERSKARMVETYNKRLHQYAEKYRQG</sequence>
<feature type="signal peptide" evidence="1">
    <location>
        <begin position="1"/>
        <end position="29"/>
    </location>
</feature>
<dbReference type="AlphaFoldDB" id="A0A7H0VFE8"/>
<protein>
    <submittedName>
        <fullName evidence="2">Uncharacterized protein</fullName>
    </submittedName>
</protein>
<dbReference type="Proteomes" id="UP000516305">
    <property type="component" value="Chromosome"/>
</dbReference>
<accession>A0A7H0VFE8</accession>
<keyword evidence="1" id="KW-0732">Signal</keyword>
<keyword evidence="3" id="KW-1185">Reference proteome</keyword>
<proteinExistence type="predicted"/>
<organism evidence="2 3">
    <name type="scientific">Croceimicrobium hydrocarbonivorans</name>
    <dbReference type="NCBI Taxonomy" id="2761580"/>
    <lineage>
        <taxon>Bacteria</taxon>
        <taxon>Pseudomonadati</taxon>
        <taxon>Bacteroidota</taxon>
        <taxon>Flavobacteriia</taxon>
        <taxon>Flavobacteriales</taxon>
        <taxon>Owenweeksiaceae</taxon>
        <taxon>Croceimicrobium</taxon>
    </lineage>
</organism>
<feature type="chain" id="PRO_5029005737" evidence="1">
    <location>
        <begin position="30"/>
        <end position="207"/>
    </location>
</feature>
<reference evidence="2 3" key="1">
    <citation type="submission" date="2020-08" db="EMBL/GenBank/DDBJ databases">
        <title>Croceimicrobium hydrocarbonivorans gen. nov., sp. nov., a novel marine bacterium isolated from a bacterial consortium that degrades polyethylene terephthalate.</title>
        <authorList>
            <person name="Liu R."/>
        </authorList>
    </citation>
    <scope>NUCLEOTIDE SEQUENCE [LARGE SCALE GENOMIC DNA]</scope>
    <source>
        <strain evidence="2 3">A20-9</strain>
    </source>
</reference>
<dbReference type="KEGG" id="chyd:H4K34_00985"/>
<gene>
    <name evidence="2" type="ORF">H4K34_00985</name>
</gene>
<dbReference type="RefSeq" id="WP_210758973.1">
    <property type="nucleotide sequence ID" value="NZ_CP060139.1"/>
</dbReference>